<comment type="caution">
    <text evidence="2">The sequence shown here is derived from an EMBL/GenBank/DDBJ whole genome shotgun (WGS) entry which is preliminary data.</text>
</comment>
<name>A0A482V9R3_ASBVE</name>
<dbReference type="AlphaFoldDB" id="A0A482V9R3"/>
<dbReference type="OrthoDB" id="7474070at2759"/>
<feature type="non-terminal residue" evidence="2">
    <location>
        <position position="63"/>
    </location>
</feature>
<proteinExistence type="predicted"/>
<gene>
    <name evidence="2" type="ORF">BDFB_015146</name>
</gene>
<dbReference type="EMBL" id="QDEB01123861">
    <property type="protein sequence ID" value="RZB39952.1"/>
    <property type="molecule type" value="Genomic_DNA"/>
</dbReference>
<evidence type="ECO:0000259" key="1">
    <source>
        <dbReference type="Pfam" id="PF21787"/>
    </source>
</evidence>
<keyword evidence="3" id="KW-1185">Reference proteome</keyword>
<evidence type="ECO:0000313" key="2">
    <source>
        <dbReference type="EMBL" id="RZB39952.1"/>
    </source>
</evidence>
<feature type="domain" description="Transposable element P transposase-like RNase H" evidence="1">
    <location>
        <begin position="1"/>
        <end position="63"/>
    </location>
</feature>
<evidence type="ECO:0000313" key="3">
    <source>
        <dbReference type="Proteomes" id="UP000292052"/>
    </source>
</evidence>
<reference evidence="2 3" key="1">
    <citation type="submission" date="2017-03" db="EMBL/GenBank/DDBJ databases">
        <title>Genome of the blue death feigning beetle - Asbolus verrucosus.</title>
        <authorList>
            <person name="Rider S.D."/>
        </authorList>
    </citation>
    <scope>NUCLEOTIDE SEQUENCE [LARGE SCALE GENOMIC DNA]</scope>
    <source>
        <strain evidence="2">Butters</strain>
        <tissue evidence="2">Head and leg muscle</tissue>
    </source>
</reference>
<organism evidence="2 3">
    <name type="scientific">Asbolus verrucosus</name>
    <name type="common">Desert ironclad beetle</name>
    <dbReference type="NCBI Taxonomy" id="1661398"/>
    <lineage>
        <taxon>Eukaryota</taxon>
        <taxon>Metazoa</taxon>
        <taxon>Ecdysozoa</taxon>
        <taxon>Arthropoda</taxon>
        <taxon>Hexapoda</taxon>
        <taxon>Insecta</taxon>
        <taxon>Pterygota</taxon>
        <taxon>Neoptera</taxon>
        <taxon>Endopterygota</taxon>
        <taxon>Coleoptera</taxon>
        <taxon>Polyphaga</taxon>
        <taxon>Cucujiformia</taxon>
        <taxon>Tenebrionidae</taxon>
        <taxon>Pimeliinae</taxon>
        <taxon>Asbolus</taxon>
    </lineage>
</organism>
<dbReference type="Pfam" id="PF21787">
    <property type="entry name" value="TNP-like_RNaseH_N"/>
    <property type="match status" value="1"/>
</dbReference>
<dbReference type="InterPro" id="IPR048365">
    <property type="entry name" value="TNP-like_RNaseH_N"/>
</dbReference>
<sequence>MIRSLSGKWKQPLMFTFCRGTTPAANIVAHIKTVVKECEKVGLTVVASVNDQGSTNVSAVNQL</sequence>
<protein>
    <submittedName>
        <fullName evidence="2">Tnp P element domain containing protein</fullName>
    </submittedName>
</protein>
<accession>A0A482V9R3</accession>
<dbReference type="Proteomes" id="UP000292052">
    <property type="component" value="Unassembled WGS sequence"/>
</dbReference>